<keyword evidence="2" id="KW-1185">Reference proteome</keyword>
<sequence length="120" mass="12926">MDDDTVISPLPSLYLAPIVPNPMGNAPSLDSPAINLYEVDSRRAALEMTTPEHQAVWEAKLAQSPTPPPAADEVINMILLAPWPETLPGWVTASAASQLTPAWITLVMGLRVCNLMGLIR</sequence>
<evidence type="ECO:0000313" key="2">
    <source>
        <dbReference type="Proteomes" id="UP000006174"/>
    </source>
</evidence>
<comment type="caution">
    <text evidence="1">The sequence shown here is derived from an EMBL/GenBank/DDBJ whole genome shotgun (WGS) entry which is preliminary data.</text>
</comment>
<proteinExistence type="predicted"/>
<evidence type="ECO:0000313" key="1">
    <source>
        <dbReference type="EMBL" id="CCF48190.1"/>
    </source>
</evidence>
<name>I2FMP7_USTHO</name>
<reference evidence="1 2" key="1">
    <citation type="journal article" date="2012" name="Plant Cell">
        <title>Genome comparison of barley and maize smut fungi reveals targeted loss of RNA silencing components and species-specific presence of transposable elements.</title>
        <authorList>
            <person name="Laurie J.D."/>
            <person name="Ali S."/>
            <person name="Linning R."/>
            <person name="Mannhaupt G."/>
            <person name="Wong P."/>
            <person name="Gueldener U."/>
            <person name="Muensterkoetter M."/>
            <person name="Moore R."/>
            <person name="Kahmann R."/>
            <person name="Bakkeren G."/>
            <person name="Schirawski J."/>
        </authorList>
    </citation>
    <scope>NUCLEOTIDE SEQUENCE [LARGE SCALE GENOMIC DNA]</scope>
    <source>
        <strain evidence="2">Uh4875-4</strain>
    </source>
</reference>
<accession>I2FMP7</accession>
<dbReference type="EMBL" id="CAGI01000123">
    <property type="protein sequence ID" value="CCF48190.1"/>
    <property type="molecule type" value="Genomic_DNA"/>
</dbReference>
<protein>
    <submittedName>
        <fullName evidence="1">Uncharacterized protein</fullName>
    </submittedName>
</protein>
<dbReference type="OrthoDB" id="2557277at2759"/>
<gene>
    <name evidence="1" type="ORF">UHOR_13009</name>
</gene>
<dbReference type="Proteomes" id="UP000006174">
    <property type="component" value="Unassembled WGS sequence"/>
</dbReference>
<dbReference type="HOGENOM" id="CLU_2051402_0_0_1"/>
<organism evidence="1 2">
    <name type="scientific">Ustilago hordei</name>
    <name type="common">Barley covered smut fungus</name>
    <dbReference type="NCBI Taxonomy" id="120017"/>
    <lineage>
        <taxon>Eukaryota</taxon>
        <taxon>Fungi</taxon>
        <taxon>Dikarya</taxon>
        <taxon>Basidiomycota</taxon>
        <taxon>Ustilaginomycotina</taxon>
        <taxon>Ustilaginomycetes</taxon>
        <taxon>Ustilaginales</taxon>
        <taxon>Ustilaginaceae</taxon>
        <taxon>Ustilago</taxon>
    </lineage>
</organism>
<dbReference type="AlphaFoldDB" id="I2FMP7"/>